<feature type="domain" description="SLH" evidence="1">
    <location>
        <begin position="1704"/>
        <end position="1763"/>
    </location>
</feature>
<dbReference type="InterPro" id="IPR029062">
    <property type="entry name" value="Class_I_gatase-like"/>
</dbReference>
<dbReference type="InterPro" id="IPR051465">
    <property type="entry name" value="Cell_Envelope_Struct_Comp"/>
</dbReference>
<feature type="domain" description="SLH" evidence="1">
    <location>
        <begin position="1828"/>
        <end position="1887"/>
    </location>
</feature>
<dbReference type="InterPro" id="IPR003141">
    <property type="entry name" value="Pol/His_phosphatase_N"/>
</dbReference>
<dbReference type="InterPro" id="IPR036700">
    <property type="entry name" value="BOBF_sf"/>
</dbReference>
<dbReference type="OrthoDB" id="9801679at2"/>
<dbReference type="PROSITE" id="PS51272">
    <property type="entry name" value="SLH"/>
    <property type="match status" value="3"/>
</dbReference>
<dbReference type="Gene3D" id="2.60.40.10">
    <property type="entry name" value="Immunoglobulins"/>
    <property type="match status" value="1"/>
</dbReference>
<dbReference type="SUPFAM" id="SSF89550">
    <property type="entry name" value="PHP domain-like"/>
    <property type="match status" value="1"/>
</dbReference>
<reference evidence="3" key="1">
    <citation type="submission" date="2016-11" db="EMBL/GenBank/DDBJ databases">
        <authorList>
            <person name="Varghese N."/>
            <person name="Submissions S."/>
        </authorList>
    </citation>
    <scope>NUCLEOTIDE SEQUENCE [LARGE SCALE GENOMIC DNA]</scope>
    <source>
        <strain evidence="3">DSM 13643</strain>
    </source>
</reference>
<accession>A0A1M5UKX6</accession>
<protein>
    <submittedName>
        <fullName evidence="2">CARDB protein</fullName>
    </submittedName>
</protein>
<dbReference type="Pfam" id="PF13290">
    <property type="entry name" value="CHB_HEX_C_1"/>
    <property type="match status" value="1"/>
</dbReference>
<dbReference type="Proteomes" id="UP000183967">
    <property type="component" value="Unassembled WGS sequence"/>
</dbReference>
<sequence length="1887" mass="211063">MHNKFSKYLSFLLIFTLILANLINFTTPNLAKAEGEVISIAEARILPNNTYATIEGIVTADLGNNIYIQDDTAGIIVRLKNLDLNPGDKVRVYGKIGQYYGMAQIYPDTIEDITVVQEKVGVPEPQLITSSDLNSENGENFEGELVKIQNVTVTEVDDHKNFKILDKEGTAIVKLNNTSWLEVGKTYSSITGVVTYNYKKYKIYPRTIEDIEKEINKVAPVIAEPPSGEVEAGTEVVLTTATEGATIYYAVYDEVYNFVEYTMPITINEPMTILAKASKDGMEDSEISKFSYTIKEKQNAITIAEARGKDKEAEVTVQGIITYAEKNTLIYIQDDTAGIKVDTHGTGVDLSSFKEGDIVLVTGLIDSYKDELEISVESEKNIVLISSGNDLPEPKVITLNQVADYQGQLVKIKMARLTDVTSDSYSFYITDSTGTELKLYHSKAKNFNNENYKVGEYYDIIGIAATYYNPQIKLRYGSDMVKQTPPEDPDAKLPLIYNLKPANMVSTFEKTPEISAKLEKTEADIDFDSIKMYLDGTQVTPIVDGMTVTYAPKEELEYGEHEVRLEVSDVTGRTKKVEWYFVVDNKDTKYNFYYGVPHSHTSYSDGKGTPTDAYEHAKQNGLNFLIVTDHSNWLNGVTDNNYEYNPDTNQYEEVEGSEWYKTRKEAEAIDRKYYDFLALRGFEMTSGDWGHMNVINSVYYVEAKKQMTGLAEFYEWLAKQENTVAAFNHPNWPDDSFNDLAYVPELDRIINLIEVGNGAPPYSYTRSEKHYFKALDNGWHVGAINGQDNHSWNWGDPDNLTVVIAESLNKDVFLDAMRNRRTYSTETRTLKLTVKANGHWMGSVLDVKKGDPINFEIIAEDREVPITEVQLITNGGNIIDRKKVGSSNRVEWHPSVIAGGGAEWYVVKVIHENGSWGIASAIYTPASENDVKLSKLEVNPDTTMPGYETTIEATVSNMGIRDAVNIEVKFYEESISEENLIGIDNVELIKAGESAVLSTTWTPSKSGPVKIIAKLTEIEGVTTVTEMTTTIKVVASNGKTVLIDCAHDNVDVTGAMLNLMELLRRYGYTVKLNTEPITVETLKDVDVLVINTPKNASADFTMAEEAVIGEWIRDGGAAMIASKSNYNYDSTMMNSLMEAIGTNIRFNDDNIYEPEDSDKYSGGMVWSVYAYNLPKTKSRLNENMEAIRIFSGCSLVNAENNALINNPDTGLEILLGGNATSYNANPGKDAYVYNVKGEMNGEAIPIIAKEYVGKGKIVAAGRHFYSDYEIVNDVSNTALTLRLIDWLAGYDRVKTIKEVRENAKEGDIVTVKGIVTVPTGNFFDVVYIQDGTSGICLYGSQSRELPIGTEVIATGAVHYFEGELELAFDNFDYEVLYVGPAEKIEPIVLSTKEAMLPQYTGMLVKTKGRITEHSEKDSYFKINDGSGDAYIHVDGYIGADMGRFKVGDWVEVTGIASIGAAGPRIRVRFYDDMSKTDKIVINDDNDDENYDRDKEDGDADKTKYGKVTITKDKNGNMIGILEVDKNKIEKQLEKENSSKVEIKVPVSKNATEILVNMDAELVDKISEKGKELVINTRDVIVGIEPGSIKTEEGDKIVFKVKRMKGEEVEEILFPTLLEEYSPTSIVYDINLNLQKKDRVSKIRFNKPINVIIKYNPDRVSNLKKMGVYYYNEETGRWEFIGGRVTADETITFTTEHFSKYIVIEYNKVFEDVDMPWAKDAVEILAARHVIDGVDDKNFAPNDNVTRAQFVKMLVNALDLKYGKKEVNFKDVSDGTWYERPVKIAASLGIVEGYNEMFNPNGEITREEMAVMIVRALKLVAPEEDCIIDAVFKDENDISDWAKEAVKVAASRGLVEGVGGNRFAPKESATRAQAAVIIYRLFSILRRI</sequence>
<dbReference type="RefSeq" id="WP_073196613.1">
    <property type="nucleotide sequence ID" value="NZ_FQXO01000036.1"/>
</dbReference>
<dbReference type="Pfam" id="PF00395">
    <property type="entry name" value="SLH"/>
    <property type="match status" value="3"/>
</dbReference>
<gene>
    <name evidence="2" type="ORF">SAMN02745135_01474</name>
</gene>
<evidence type="ECO:0000259" key="1">
    <source>
        <dbReference type="PROSITE" id="PS51272"/>
    </source>
</evidence>
<proteinExistence type="predicted"/>
<evidence type="ECO:0000313" key="3">
    <source>
        <dbReference type="Proteomes" id="UP000183967"/>
    </source>
</evidence>
<dbReference type="Gene3D" id="3.20.20.140">
    <property type="entry name" value="Metal-dependent hydrolases"/>
    <property type="match status" value="1"/>
</dbReference>
<dbReference type="SMART" id="SM00481">
    <property type="entry name" value="POLIIIAc"/>
    <property type="match status" value="1"/>
</dbReference>
<dbReference type="InterPro" id="IPR001119">
    <property type="entry name" value="SLH_dom"/>
</dbReference>
<dbReference type="CDD" id="cd04486">
    <property type="entry name" value="YhcR_OBF_like"/>
    <property type="match status" value="1"/>
</dbReference>
<keyword evidence="3" id="KW-1185">Reference proteome</keyword>
<organism evidence="2 3">
    <name type="scientific">Caloranaerobacter azorensis DSM 13643</name>
    <dbReference type="NCBI Taxonomy" id="1121264"/>
    <lineage>
        <taxon>Bacteria</taxon>
        <taxon>Bacillati</taxon>
        <taxon>Bacillota</taxon>
        <taxon>Tissierellia</taxon>
        <taxon>Tissierellales</taxon>
        <taxon>Thermohalobacteraceae</taxon>
        <taxon>Caloranaerobacter</taxon>
    </lineage>
</organism>
<evidence type="ECO:0000313" key="2">
    <source>
        <dbReference type="EMBL" id="SHH63591.1"/>
    </source>
</evidence>
<dbReference type="InterPro" id="IPR016195">
    <property type="entry name" value="Pol/histidinol_Pase-like"/>
</dbReference>
<name>A0A1M5UKX6_9FIRM</name>
<feature type="domain" description="SLH" evidence="1">
    <location>
        <begin position="1764"/>
        <end position="1826"/>
    </location>
</feature>
<dbReference type="EMBL" id="FQXO01000036">
    <property type="protein sequence ID" value="SHH63591.1"/>
    <property type="molecule type" value="Genomic_DNA"/>
</dbReference>
<dbReference type="NCBIfam" id="NF038032">
    <property type="entry name" value="CehA_McbA_metalo"/>
    <property type="match status" value="1"/>
</dbReference>
<dbReference type="InterPro" id="IPR011635">
    <property type="entry name" value="CARDB"/>
</dbReference>
<dbReference type="InterPro" id="IPR059177">
    <property type="entry name" value="GH29D-like_dom"/>
</dbReference>
<dbReference type="Pfam" id="PF07705">
    <property type="entry name" value="CARDB"/>
    <property type="match status" value="1"/>
</dbReference>
<dbReference type="InterPro" id="IPR013783">
    <property type="entry name" value="Ig-like_fold"/>
</dbReference>
<dbReference type="SUPFAM" id="SSF101756">
    <property type="entry name" value="Hypothetical protein YgiW"/>
    <property type="match status" value="2"/>
</dbReference>
<dbReference type="PANTHER" id="PTHR43308">
    <property type="entry name" value="OUTER MEMBRANE PROTEIN ALPHA-RELATED"/>
    <property type="match status" value="1"/>
</dbReference>
<dbReference type="SUPFAM" id="SSF52317">
    <property type="entry name" value="Class I glutamine amidotransferase-like"/>
    <property type="match status" value="1"/>
</dbReference>